<protein>
    <submittedName>
        <fullName evidence="2">T9SS type A sorting domain-containing protein</fullName>
    </submittedName>
</protein>
<dbReference type="NCBIfam" id="TIGR04183">
    <property type="entry name" value="Por_Secre_tail"/>
    <property type="match status" value="1"/>
</dbReference>
<dbReference type="InterPro" id="IPR008969">
    <property type="entry name" value="CarboxyPept-like_regulatory"/>
</dbReference>
<accession>A0A7C4U8H2</accession>
<evidence type="ECO:0000259" key="1">
    <source>
        <dbReference type="Pfam" id="PF18962"/>
    </source>
</evidence>
<organism evidence="2">
    <name type="scientific">candidate division WOR-3 bacterium</name>
    <dbReference type="NCBI Taxonomy" id="2052148"/>
    <lineage>
        <taxon>Bacteria</taxon>
        <taxon>Bacteria division WOR-3</taxon>
    </lineage>
</organism>
<dbReference type="InterPro" id="IPR026444">
    <property type="entry name" value="Secre_tail"/>
</dbReference>
<dbReference type="Pfam" id="PF18962">
    <property type="entry name" value="Por_Secre_tail"/>
    <property type="match status" value="1"/>
</dbReference>
<gene>
    <name evidence="2" type="ORF">ENV67_06340</name>
</gene>
<feature type="domain" description="Secretion system C-terminal sorting" evidence="1">
    <location>
        <begin position="260"/>
        <end position="333"/>
    </location>
</feature>
<evidence type="ECO:0000313" key="2">
    <source>
        <dbReference type="EMBL" id="HGW92139.1"/>
    </source>
</evidence>
<dbReference type="SUPFAM" id="SSF49464">
    <property type="entry name" value="Carboxypeptidase regulatory domain-like"/>
    <property type="match status" value="1"/>
</dbReference>
<dbReference type="AlphaFoldDB" id="A0A7C4U8H2"/>
<dbReference type="Gene3D" id="2.60.40.1120">
    <property type="entry name" value="Carboxypeptidase-like, regulatory domain"/>
    <property type="match status" value="1"/>
</dbReference>
<comment type="caution">
    <text evidence="2">The sequence shown here is derived from an EMBL/GenBank/DDBJ whole genome shotgun (WGS) entry which is preliminary data.</text>
</comment>
<proteinExistence type="predicted"/>
<dbReference type="Gene3D" id="2.60.40.4070">
    <property type="match status" value="1"/>
</dbReference>
<name>A0A7C4U8H2_UNCW3</name>
<reference evidence="2" key="1">
    <citation type="journal article" date="2020" name="mSystems">
        <title>Genome- and Community-Level Interaction Insights into Carbon Utilization and Element Cycling Functions of Hydrothermarchaeota in Hydrothermal Sediment.</title>
        <authorList>
            <person name="Zhou Z."/>
            <person name="Liu Y."/>
            <person name="Xu W."/>
            <person name="Pan J."/>
            <person name="Luo Z.H."/>
            <person name="Li M."/>
        </authorList>
    </citation>
    <scope>NUCLEOTIDE SEQUENCE [LARGE SCALE GENOMIC DNA]</scope>
    <source>
        <strain evidence="2">SpSt-780</strain>
    </source>
</reference>
<dbReference type="EMBL" id="DTHG01000080">
    <property type="protein sequence ID" value="HGW92139.1"/>
    <property type="molecule type" value="Genomic_DNA"/>
</dbReference>
<sequence>MMKLLIVILIFFSLTLYSNPYIERVIYEFEADTAQKIELHLHPLPDWYNLLNDSVITFTGKGVIDTSLWLWDTNFVIIDNSVITGEFYLPQDTGFIKIYLAQGLTDSISYPNEDVPSPKPNFSVSKWYHDFGIDGILEDWYIDSTPTFGFENDDYKGCKISGYVYSNDTPVNEAKVIATAVIYSNFPPFYSNCTTFTSTDGFYLFDSLLPTNFWIKVEKEGFYPDSFLTNRLHSLNPITVNFNLLTGIEDDKISFKNFKVYPNPFFFQLNIILDKNLLPPYIRIYDISGRLIKEWKKETLKENLIWEGKDENGEMVSSGIYFIHIGEKKVKVTKL</sequence>